<dbReference type="GO" id="GO:0006508">
    <property type="term" value="P:proteolysis"/>
    <property type="evidence" value="ECO:0007669"/>
    <property type="project" value="UniProtKB-KW"/>
</dbReference>
<evidence type="ECO:0000256" key="5">
    <source>
        <dbReference type="SAM" id="SignalP"/>
    </source>
</evidence>
<dbReference type="Pfam" id="PF00877">
    <property type="entry name" value="NLPC_P60"/>
    <property type="match status" value="1"/>
</dbReference>
<dbReference type="eggNOG" id="COG0791">
    <property type="taxonomic scope" value="Bacteria"/>
</dbReference>
<gene>
    <name evidence="7" type="ORF">CAGGBEG34_190040</name>
</gene>
<dbReference type="InterPro" id="IPR051202">
    <property type="entry name" value="Peptidase_C40"/>
</dbReference>
<dbReference type="PROSITE" id="PS51935">
    <property type="entry name" value="NLPC_P60"/>
    <property type="match status" value="1"/>
</dbReference>
<evidence type="ECO:0000256" key="1">
    <source>
        <dbReference type="ARBA" id="ARBA00007074"/>
    </source>
</evidence>
<dbReference type="RefSeq" id="WP_006682136.1">
    <property type="nucleotide sequence ID" value="NZ_CAFB01000035.1"/>
</dbReference>
<comment type="similarity">
    <text evidence="1">Belongs to the peptidase C40 family.</text>
</comment>
<evidence type="ECO:0000256" key="2">
    <source>
        <dbReference type="ARBA" id="ARBA00022670"/>
    </source>
</evidence>
<feature type="signal peptide" evidence="5">
    <location>
        <begin position="1"/>
        <end position="28"/>
    </location>
</feature>
<dbReference type="SUPFAM" id="SSF54001">
    <property type="entry name" value="Cysteine proteinases"/>
    <property type="match status" value="1"/>
</dbReference>
<accession>G2J7X8</accession>
<dbReference type="AlphaFoldDB" id="G2J7X8"/>
<keyword evidence="8" id="KW-1185">Reference proteome</keyword>
<name>G2J7X8_9BURK</name>
<feature type="chain" id="PRO_5003431540" evidence="5">
    <location>
        <begin position="29"/>
        <end position="210"/>
    </location>
</feature>
<comment type="caution">
    <text evidence="7">The sequence shown here is derived from an EMBL/GenBank/DDBJ whole genome shotgun (WGS) entry which is preliminary data.</text>
</comment>
<evidence type="ECO:0000256" key="3">
    <source>
        <dbReference type="ARBA" id="ARBA00022801"/>
    </source>
</evidence>
<dbReference type="Proteomes" id="UP000054051">
    <property type="component" value="Unassembled WGS sequence"/>
</dbReference>
<dbReference type="MEROPS" id="C40.006"/>
<keyword evidence="4" id="KW-0788">Thiol protease</keyword>
<keyword evidence="3" id="KW-0378">Hydrolase</keyword>
<dbReference type="STRING" id="1070319.CAGGBEG34_190040"/>
<evidence type="ECO:0000313" key="7">
    <source>
        <dbReference type="EMBL" id="CCD28873.1"/>
    </source>
</evidence>
<protein>
    <submittedName>
        <fullName evidence="7">NLP/P60 family protein</fullName>
    </submittedName>
</protein>
<dbReference type="InterPro" id="IPR000064">
    <property type="entry name" value="NLP_P60_dom"/>
</dbReference>
<evidence type="ECO:0000256" key="4">
    <source>
        <dbReference type="ARBA" id="ARBA00022807"/>
    </source>
</evidence>
<keyword evidence="5" id="KW-0732">Signal</keyword>
<reference evidence="7 8" key="1">
    <citation type="submission" date="2011-08" db="EMBL/GenBank/DDBJ databases">
        <title>The genome of the obligate endobacterium of an arbuscular mycorrhizal fungus reveals an interphylum network of nutritional interactions.</title>
        <authorList>
            <person name="Ghignone S."/>
            <person name="Salvioli A."/>
            <person name="Anca I."/>
            <person name="Lumini E."/>
            <person name="Ortu G."/>
            <person name="Petiti L."/>
            <person name="Cruveiller S."/>
            <person name="Bianciotto V."/>
            <person name="Piffanelli P."/>
            <person name="Lanfranco L."/>
            <person name="Bonfante P."/>
        </authorList>
    </citation>
    <scope>NUCLEOTIDE SEQUENCE [LARGE SCALE GENOMIC DNA]</scope>
    <source>
        <strain evidence="7 8">BEG34</strain>
    </source>
</reference>
<sequence>MHCFRSKLRAIVTLSATVWMISTPAAHAHPRSSFNPFILKEPAEKIRAIFPEPVEQARAPSNFALQGSQRLLSKIASRASDVVDNALKQIGVRYRNGGNTPKKGFDCSGLVHYVFQNTLGLTLPRRADAMSRIGNKITVDNLKPGDLVFFNTRRRTFSHVGIFIGNHQFVHSPSKGRRVRIDSLDNRYWERHFTGARRFKIPGRSIVSAQ</sequence>
<evidence type="ECO:0000313" key="8">
    <source>
        <dbReference type="Proteomes" id="UP000054051"/>
    </source>
</evidence>
<dbReference type="PANTHER" id="PTHR47053:SF1">
    <property type="entry name" value="MUREIN DD-ENDOPEPTIDASE MEPH-RELATED"/>
    <property type="match status" value="1"/>
</dbReference>
<dbReference type="EMBL" id="CAFB01000035">
    <property type="protein sequence ID" value="CCD28873.1"/>
    <property type="molecule type" value="Genomic_DNA"/>
</dbReference>
<dbReference type="GO" id="GO:0008234">
    <property type="term" value="F:cysteine-type peptidase activity"/>
    <property type="evidence" value="ECO:0007669"/>
    <property type="project" value="UniProtKB-KW"/>
</dbReference>
<organism evidence="7 8">
    <name type="scientific">Candidatus Glomeribacter gigasporarum BEG34</name>
    <dbReference type="NCBI Taxonomy" id="1070319"/>
    <lineage>
        <taxon>Bacteria</taxon>
        <taxon>Pseudomonadati</taxon>
        <taxon>Pseudomonadota</taxon>
        <taxon>Betaproteobacteria</taxon>
        <taxon>Burkholderiales</taxon>
        <taxon>Burkholderiaceae</taxon>
        <taxon>Candidatus Glomeribacter</taxon>
    </lineage>
</organism>
<proteinExistence type="inferred from homology"/>
<dbReference type="PANTHER" id="PTHR47053">
    <property type="entry name" value="MUREIN DD-ENDOPEPTIDASE MEPH-RELATED"/>
    <property type="match status" value="1"/>
</dbReference>
<dbReference type="InterPro" id="IPR038765">
    <property type="entry name" value="Papain-like_cys_pep_sf"/>
</dbReference>
<dbReference type="Gene3D" id="3.90.1720.10">
    <property type="entry name" value="endopeptidase domain like (from Nostoc punctiforme)"/>
    <property type="match status" value="1"/>
</dbReference>
<feature type="domain" description="NlpC/P60" evidence="6">
    <location>
        <begin position="76"/>
        <end position="200"/>
    </location>
</feature>
<evidence type="ECO:0000259" key="6">
    <source>
        <dbReference type="PROSITE" id="PS51935"/>
    </source>
</evidence>
<keyword evidence="2" id="KW-0645">Protease</keyword>